<accession>A0A939QQQ6</accession>
<dbReference type="EMBL" id="JAGFOA010000003">
    <property type="protein sequence ID" value="MBO3663741.1"/>
    <property type="molecule type" value="Genomic_DNA"/>
</dbReference>
<evidence type="ECO:0000313" key="3">
    <source>
        <dbReference type="EMBL" id="MBO3663741.1"/>
    </source>
</evidence>
<feature type="signal peptide" evidence="2">
    <location>
        <begin position="1"/>
        <end position="32"/>
    </location>
</feature>
<sequence>MKSSTTAALVGVLALAAVGGGAAYAMSQPAPAETTNSAGAQTPTPTPTESATPEASEPTPAAGSAPSVTPDQETCRDYVASKWQNAEYPAERETDWATEQSADGGLIVTWKLDGSAAKGGPGGSTTRDYTFTCTLAADGSLVEVLAG</sequence>
<feature type="compositionally biased region" description="Low complexity" evidence="1">
    <location>
        <begin position="47"/>
        <end position="67"/>
    </location>
</feature>
<evidence type="ECO:0000256" key="1">
    <source>
        <dbReference type="SAM" id="MobiDB-lite"/>
    </source>
</evidence>
<evidence type="ECO:0000313" key="4">
    <source>
        <dbReference type="Proteomes" id="UP000680132"/>
    </source>
</evidence>
<reference evidence="3" key="1">
    <citation type="submission" date="2021-03" db="EMBL/GenBank/DDBJ databases">
        <title>Microbacterium sp. nov., a novel actinobacterium isolated from cow dung.</title>
        <authorList>
            <person name="Zhang L."/>
        </authorList>
    </citation>
    <scope>NUCLEOTIDE SEQUENCE</scope>
    <source>
        <strain evidence="3">NEAU-LLB</strain>
    </source>
</reference>
<feature type="chain" id="PRO_5038350224" evidence="2">
    <location>
        <begin position="33"/>
        <end position="147"/>
    </location>
</feature>
<dbReference type="Proteomes" id="UP000680132">
    <property type="component" value="Unassembled WGS sequence"/>
</dbReference>
<comment type="caution">
    <text evidence="3">The sequence shown here is derived from an EMBL/GenBank/DDBJ whole genome shotgun (WGS) entry which is preliminary data.</text>
</comment>
<dbReference type="RefSeq" id="WP_208503130.1">
    <property type="nucleotide sequence ID" value="NZ_JAGFOA010000003.1"/>
</dbReference>
<proteinExistence type="predicted"/>
<protein>
    <submittedName>
        <fullName evidence="3">Uncharacterized protein</fullName>
    </submittedName>
</protein>
<feature type="region of interest" description="Disordered" evidence="1">
    <location>
        <begin position="22"/>
        <end position="74"/>
    </location>
</feature>
<name>A0A939QQQ6_9MICO</name>
<evidence type="ECO:0000256" key="2">
    <source>
        <dbReference type="SAM" id="SignalP"/>
    </source>
</evidence>
<keyword evidence="2" id="KW-0732">Signal</keyword>
<gene>
    <name evidence="3" type="ORF">J5V96_09455</name>
</gene>
<organism evidence="3 4">
    <name type="scientific">Microbacterium stercoris</name>
    <dbReference type="NCBI Taxonomy" id="2820289"/>
    <lineage>
        <taxon>Bacteria</taxon>
        <taxon>Bacillati</taxon>
        <taxon>Actinomycetota</taxon>
        <taxon>Actinomycetes</taxon>
        <taxon>Micrococcales</taxon>
        <taxon>Microbacteriaceae</taxon>
        <taxon>Microbacterium</taxon>
    </lineage>
</organism>
<dbReference type="AlphaFoldDB" id="A0A939QQQ6"/>
<keyword evidence="4" id="KW-1185">Reference proteome</keyword>